<dbReference type="InterPro" id="IPR058852">
    <property type="entry name" value="HTH_77"/>
</dbReference>
<dbReference type="Proteomes" id="UP001595872">
    <property type="component" value="Unassembled WGS sequence"/>
</dbReference>
<evidence type="ECO:0000313" key="2">
    <source>
        <dbReference type="EMBL" id="MFC4909561.1"/>
    </source>
</evidence>
<evidence type="ECO:0000313" key="3">
    <source>
        <dbReference type="Proteomes" id="UP001595872"/>
    </source>
</evidence>
<gene>
    <name evidence="2" type="ORF">ACFPCY_19720</name>
</gene>
<dbReference type="PANTHER" id="PTHR47691">
    <property type="entry name" value="REGULATOR-RELATED"/>
    <property type="match status" value="1"/>
</dbReference>
<dbReference type="SUPFAM" id="SSF46894">
    <property type="entry name" value="C-terminal effector domain of the bipartite response regulators"/>
    <property type="match status" value="1"/>
</dbReference>
<dbReference type="SMART" id="SM00421">
    <property type="entry name" value="HTH_LUXR"/>
    <property type="match status" value="1"/>
</dbReference>
<accession>A0ABV9U1P7</accession>
<comment type="caution">
    <text evidence="2">The sequence shown here is derived from an EMBL/GenBank/DDBJ whole genome shotgun (WGS) entry which is preliminary data.</text>
</comment>
<proteinExistence type="predicted"/>
<dbReference type="Gene3D" id="3.40.50.300">
    <property type="entry name" value="P-loop containing nucleotide triphosphate hydrolases"/>
    <property type="match status" value="1"/>
</dbReference>
<dbReference type="PRINTS" id="PR00038">
    <property type="entry name" value="HTHLUXR"/>
</dbReference>
<protein>
    <submittedName>
        <fullName evidence="2">LuxR C-terminal-related transcriptional regulator</fullName>
    </submittedName>
</protein>
<feature type="domain" description="HTH luxR-type" evidence="1">
    <location>
        <begin position="704"/>
        <end position="769"/>
    </location>
</feature>
<dbReference type="InterPro" id="IPR027417">
    <property type="entry name" value="P-loop_NTPase"/>
</dbReference>
<dbReference type="Pfam" id="PF25872">
    <property type="entry name" value="HTH_77"/>
    <property type="match status" value="1"/>
</dbReference>
<organism evidence="2 3">
    <name type="scientific">Actinomadura gamaensis</name>
    <dbReference type="NCBI Taxonomy" id="1763541"/>
    <lineage>
        <taxon>Bacteria</taxon>
        <taxon>Bacillati</taxon>
        <taxon>Actinomycetota</taxon>
        <taxon>Actinomycetes</taxon>
        <taxon>Streptosporangiales</taxon>
        <taxon>Thermomonosporaceae</taxon>
        <taxon>Actinomadura</taxon>
    </lineage>
</organism>
<dbReference type="Gene3D" id="1.10.10.10">
    <property type="entry name" value="Winged helix-like DNA-binding domain superfamily/Winged helix DNA-binding domain"/>
    <property type="match status" value="1"/>
</dbReference>
<dbReference type="InterPro" id="IPR016032">
    <property type="entry name" value="Sig_transdc_resp-reg_C-effctor"/>
</dbReference>
<dbReference type="RefSeq" id="WP_378257163.1">
    <property type="nucleotide sequence ID" value="NZ_JBHSIT010000005.1"/>
</dbReference>
<dbReference type="PRINTS" id="PR00364">
    <property type="entry name" value="DISEASERSIST"/>
</dbReference>
<dbReference type="SUPFAM" id="SSF52540">
    <property type="entry name" value="P-loop containing nucleoside triphosphate hydrolases"/>
    <property type="match status" value="1"/>
</dbReference>
<dbReference type="PANTHER" id="PTHR47691:SF3">
    <property type="entry name" value="HTH-TYPE TRANSCRIPTIONAL REGULATOR RV0890C-RELATED"/>
    <property type="match status" value="1"/>
</dbReference>
<dbReference type="Pfam" id="PF00196">
    <property type="entry name" value="GerE"/>
    <property type="match status" value="1"/>
</dbReference>
<dbReference type="InterPro" id="IPR000792">
    <property type="entry name" value="Tscrpt_reg_LuxR_C"/>
</dbReference>
<evidence type="ECO:0000259" key="1">
    <source>
        <dbReference type="PROSITE" id="PS50043"/>
    </source>
</evidence>
<dbReference type="CDD" id="cd06170">
    <property type="entry name" value="LuxR_C_like"/>
    <property type="match status" value="1"/>
</dbReference>
<name>A0ABV9U1P7_9ACTN</name>
<dbReference type="EMBL" id="JBHSIT010000005">
    <property type="protein sequence ID" value="MFC4909561.1"/>
    <property type="molecule type" value="Genomic_DNA"/>
</dbReference>
<dbReference type="InterPro" id="IPR036388">
    <property type="entry name" value="WH-like_DNA-bd_sf"/>
</dbReference>
<reference evidence="3" key="1">
    <citation type="journal article" date="2019" name="Int. J. Syst. Evol. Microbiol.">
        <title>The Global Catalogue of Microorganisms (GCM) 10K type strain sequencing project: providing services to taxonomists for standard genome sequencing and annotation.</title>
        <authorList>
            <consortium name="The Broad Institute Genomics Platform"/>
            <consortium name="The Broad Institute Genome Sequencing Center for Infectious Disease"/>
            <person name="Wu L."/>
            <person name="Ma J."/>
        </authorList>
    </citation>
    <scope>NUCLEOTIDE SEQUENCE [LARGE SCALE GENOMIC DNA]</scope>
    <source>
        <strain evidence="3">KLKA75</strain>
    </source>
</reference>
<dbReference type="PROSITE" id="PS50043">
    <property type="entry name" value="HTH_LUXR_2"/>
    <property type="match status" value="1"/>
</dbReference>
<keyword evidence="3" id="KW-1185">Reference proteome</keyword>
<sequence length="781" mass="84570">MTQWGWVRAGARHEPTEFIGRGAELAAVRRAVTQGRVVTLTGPGGVGKTRIALRAAQQVRGDFPDGVSLTELSGLRDGEFLPNAVAAAVGLPEAAARQPMDQLIEYFAGRRALLVLDTCEHLINAMAMFADILVRNSAHLVLMLTSRQPLALPGEHVLPVPPMPAPATGAGAAANDSLALFTARARAAEASFALTGDNRAEVIALCRRLDGIPLAIELAAVHLRTMPLEQILRRVDDRFRLLAGARSAQARHQTLHATIGWSHELCSPPERELWARLSVFAGGFTPEAVEEVCSGGELDGLDVIGLLISLVDKSVVRRVPGVEEQRYRMLDTIREYGAEQLQAAGRTELYARRHQDFFLRTATRAGQEWLGDDQVRWSMRLADDLDDFRVALDCATAHPGEEAALRLVNGLWGLWLGRNRLTEARRWIDKALAAEPVLTPEHGRALWSGAYYGLLQADPTAREMVARCRTAAERLDDDFLRARAAYLEGFELTIWGEDPPRALAAITRARAQAIETEDLYVRATSRLQAAALLTGGGDPAGAVTEVEEGLRELAHIPRERFVRNYLLTFQVPSLWALGDLDRSRELGRASLACALEQGETMCAAAAVEYLSWTACGLKEHDLAATLLGGAGMLWGKVGRPLWGVRGLVDLHTGVEKTLMLGLGAERFTAAYGRGAQLATAELIALANGLVADGEQGAPLPDAGEGSPLGPLTPREREVAHLIAEGLSNRQVAERLVISKRTADAHVEHIFTKLGFNSRTQVAAMICTLKQEPPADRAASAS</sequence>